<feature type="domain" description="CRISPR-associated protein Cas6 C-terminal" evidence="1">
    <location>
        <begin position="191"/>
        <end position="313"/>
    </location>
</feature>
<evidence type="ECO:0000259" key="1">
    <source>
        <dbReference type="Pfam" id="PF10040"/>
    </source>
</evidence>
<evidence type="ECO:0000313" key="2">
    <source>
        <dbReference type="EMBL" id="MEA5446513.1"/>
    </source>
</evidence>
<dbReference type="EMBL" id="JAYGII010000037">
    <property type="protein sequence ID" value="MEA5446513.1"/>
    <property type="molecule type" value="Genomic_DNA"/>
</dbReference>
<evidence type="ECO:0000313" key="3">
    <source>
        <dbReference type="Proteomes" id="UP001302316"/>
    </source>
</evidence>
<comment type="caution">
    <text evidence="2">The sequence shown here is derived from an EMBL/GenBank/DDBJ whole genome shotgun (WGS) entry which is preliminary data.</text>
</comment>
<dbReference type="Pfam" id="PF10040">
    <property type="entry name" value="CRISPR_Cas6"/>
    <property type="match status" value="1"/>
</dbReference>
<gene>
    <name evidence="2" type="primary">cas6</name>
    <name evidence="2" type="ORF">VCB98_11860</name>
</gene>
<accession>A0AAP6JGP0</accession>
<dbReference type="RefSeq" id="WP_346052801.1">
    <property type="nucleotide sequence ID" value="NZ_JAYGII010000037.1"/>
</dbReference>
<reference evidence="2 3" key="1">
    <citation type="submission" date="2023-12" db="EMBL/GenBank/DDBJ databases">
        <title>Whole-genome sequencing of halo(alkali)philic microorganisms from hypersaline lakes.</title>
        <authorList>
            <person name="Sorokin D.Y."/>
            <person name="Merkel A.Y."/>
            <person name="Messina E."/>
            <person name="Yakimov M."/>
        </authorList>
    </citation>
    <scope>NUCLEOTIDE SEQUENCE [LARGE SCALE GENOMIC DNA]</scope>
    <source>
        <strain evidence="2 3">AB-CW1</strain>
    </source>
</reference>
<dbReference type="AlphaFoldDB" id="A0AAP6JGP0"/>
<dbReference type="InterPro" id="IPR019267">
    <property type="entry name" value="CRISPR-assoc_Cas6_C"/>
</dbReference>
<sequence>MPHPSSQTDLPRLVIGFYRLRFAVHDRYDYPGFSGSAWRGVLGHALRERHCPRGLHRACDCDPACDYARLFEPPLPADTHGLPLAGLDRLPSPWLLHELPEGPVARGETLTLGLSLLGTANAGLPAYVQALAEGAGRLEMADNLKLVSVARWHRAGGLREIDADQPQAAGPSEAEWLDQAGILGHAGPMRVRLLTPMRLRVGGRHLGQRGFDPGAFCMAVVRRVSLLAAVYGPGPVTADFRALKAACADVRLHAQTLQWEERARRSNRQGARHQLGGLSGAFELDNVAHELVPWLLLGQAVHVGKAVSMGLGRFHLEPAS</sequence>
<protein>
    <submittedName>
        <fullName evidence="2">CRISPR system precrRNA processing endoribonuclease RAMP protein Cas6</fullName>
    </submittedName>
</protein>
<organism evidence="2 3">
    <name type="scientific">Natronospira elongata</name>
    <dbReference type="NCBI Taxonomy" id="3110268"/>
    <lineage>
        <taxon>Bacteria</taxon>
        <taxon>Pseudomonadati</taxon>
        <taxon>Pseudomonadota</taxon>
        <taxon>Gammaproteobacteria</taxon>
        <taxon>Natronospirales</taxon>
        <taxon>Natronospiraceae</taxon>
        <taxon>Natronospira</taxon>
    </lineage>
</organism>
<keyword evidence="3" id="KW-1185">Reference proteome</keyword>
<dbReference type="Proteomes" id="UP001302316">
    <property type="component" value="Unassembled WGS sequence"/>
</dbReference>
<proteinExistence type="predicted"/>
<name>A0AAP6JGP0_9GAMM</name>